<dbReference type="EMBL" id="AGNL01037501">
    <property type="protein sequence ID" value="EJK53583.1"/>
    <property type="molecule type" value="Genomic_DNA"/>
</dbReference>
<gene>
    <name evidence="1" type="ORF">THAOC_26952</name>
</gene>
<reference evidence="1 2" key="1">
    <citation type="journal article" date="2012" name="Genome Biol.">
        <title>Genome and low-iron response of an oceanic diatom adapted to chronic iron limitation.</title>
        <authorList>
            <person name="Lommer M."/>
            <person name="Specht M."/>
            <person name="Roy A.S."/>
            <person name="Kraemer L."/>
            <person name="Andreson R."/>
            <person name="Gutowska M.A."/>
            <person name="Wolf J."/>
            <person name="Bergner S.V."/>
            <person name="Schilhabel M.B."/>
            <person name="Klostermeier U.C."/>
            <person name="Beiko R.G."/>
            <person name="Rosenstiel P."/>
            <person name="Hippler M."/>
            <person name="Laroche J."/>
        </authorList>
    </citation>
    <scope>NUCLEOTIDE SEQUENCE [LARGE SCALE GENOMIC DNA]</scope>
    <source>
        <strain evidence="1 2">CCMP1005</strain>
    </source>
</reference>
<accession>K0RIP8</accession>
<proteinExistence type="predicted"/>
<comment type="caution">
    <text evidence="1">The sequence shown here is derived from an EMBL/GenBank/DDBJ whole genome shotgun (WGS) entry which is preliminary data.</text>
</comment>
<dbReference type="Proteomes" id="UP000266841">
    <property type="component" value="Unassembled WGS sequence"/>
</dbReference>
<protein>
    <submittedName>
        <fullName evidence="1">Uncharacterized protein</fullName>
    </submittedName>
</protein>
<keyword evidence="2" id="KW-1185">Reference proteome</keyword>
<evidence type="ECO:0000313" key="1">
    <source>
        <dbReference type="EMBL" id="EJK53583.1"/>
    </source>
</evidence>
<name>K0RIP8_THAOC</name>
<organism evidence="1 2">
    <name type="scientific">Thalassiosira oceanica</name>
    <name type="common">Marine diatom</name>
    <dbReference type="NCBI Taxonomy" id="159749"/>
    <lineage>
        <taxon>Eukaryota</taxon>
        <taxon>Sar</taxon>
        <taxon>Stramenopiles</taxon>
        <taxon>Ochrophyta</taxon>
        <taxon>Bacillariophyta</taxon>
        <taxon>Coscinodiscophyceae</taxon>
        <taxon>Thalassiosirophycidae</taxon>
        <taxon>Thalassiosirales</taxon>
        <taxon>Thalassiosiraceae</taxon>
        <taxon>Thalassiosira</taxon>
    </lineage>
</organism>
<sequence length="209" mass="22060">MTQLVPIDVAVESMLVVKLVLRYGSPPNLAPVIMRLVFKAVTHSPGDVTLLAALLLGEATEERVVTPLMPPLPQRGPADFRAELLVVEVDVDIEQGTRGGGGRRRPVSAPGANHLSHVAIEPVLVIESMLVDRFLPNLAPSRRVIVLVPEAGIPQHGVVVATLARALVFRDASVEDVLASVSAPVSLACPAGVVCEYLEVAARIGSGEQ</sequence>
<evidence type="ECO:0000313" key="2">
    <source>
        <dbReference type="Proteomes" id="UP000266841"/>
    </source>
</evidence>
<dbReference type="AlphaFoldDB" id="K0RIP8"/>